<keyword evidence="3" id="KW-1185">Reference proteome</keyword>
<gene>
    <name evidence="2" type="ORF">CEPIT_LOCUS22042</name>
</gene>
<evidence type="ECO:0000256" key="1">
    <source>
        <dbReference type="SAM" id="Phobius"/>
    </source>
</evidence>
<keyword evidence="1" id="KW-1133">Transmembrane helix</keyword>
<evidence type="ECO:0000313" key="2">
    <source>
        <dbReference type="EMBL" id="CAH9117890.1"/>
    </source>
</evidence>
<proteinExistence type="predicted"/>
<organism evidence="2 3">
    <name type="scientific">Cuscuta epithymum</name>
    <dbReference type="NCBI Taxonomy" id="186058"/>
    <lineage>
        <taxon>Eukaryota</taxon>
        <taxon>Viridiplantae</taxon>
        <taxon>Streptophyta</taxon>
        <taxon>Embryophyta</taxon>
        <taxon>Tracheophyta</taxon>
        <taxon>Spermatophyta</taxon>
        <taxon>Magnoliopsida</taxon>
        <taxon>eudicotyledons</taxon>
        <taxon>Gunneridae</taxon>
        <taxon>Pentapetalae</taxon>
        <taxon>asterids</taxon>
        <taxon>lamiids</taxon>
        <taxon>Solanales</taxon>
        <taxon>Convolvulaceae</taxon>
        <taxon>Cuscuteae</taxon>
        <taxon>Cuscuta</taxon>
        <taxon>Cuscuta subgen. Cuscuta</taxon>
    </lineage>
</organism>
<evidence type="ECO:0000313" key="3">
    <source>
        <dbReference type="Proteomes" id="UP001152523"/>
    </source>
</evidence>
<sequence>MRSGIYFGEAGRRMEASNSWTAEEKTTSGSFAMTARQGGMNGPRVFQILIVNGESIGVVPMVRPPPEPPPRADRRDLEFDYLSFLHFNFQVKTFVFCCYFILCCKTLALGLENERSTVIIIGYMLPNLGLASYIALSKVINSESRPRADGYMWFFCYPVPC</sequence>
<reference evidence="2" key="1">
    <citation type="submission" date="2022-07" db="EMBL/GenBank/DDBJ databases">
        <authorList>
            <person name="Macas J."/>
            <person name="Novak P."/>
            <person name="Neumann P."/>
        </authorList>
    </citation>
    <scope>NUCLEOTIDE SEQUENCE</scope>
</reference>
<accession>A0AAV0E5S7</accession>
<keyword evidence="1" id="KW-0812">Transmembrane</keyword>
<dbReference type="Proteomes" id="UP001152523">
    <property type="component" value="Unassembled WGS sequence"/>
</dbReference>
<keyword evidence="1" id="KW-0472">Membrane</keyword>
<dbReference type="EMBL" id="CAMAPF010000562">
    <property type="protein sequence ID" value="CAH9117890.1"/>
    <property type="molecule type" value="Genomic_DNA"/>
</dbReference>
<dbReference type="AlphaFoldDB" id="A0AAV0E5S7"/>
<protein>
    <submittedName>
        <fullName evidence="2">Uncharacterized protein</fullName>
    </submittedName>
</protein>
<comment type="caution">
    <text evidence="2">The sequence shown here is derived from an EMBL/GenBank/DDBJ whole genome shotgun (WGS) entry which is preliminary data.</text>
</comment>
<name>A0AAV0E5S7_9ASTE</name>
<feature type="transmembrane region" description="Helical" evidence="1">
    <location>
        <begin position="117"/>
        <end position="136"/>
    </location>
</feature>